<proteinExistence type="inferred from homology"/>
<gene>
    <name evidence="5" type="ORF">ASJ35_13450</name>
    <name evidence="4" type="ORF">TQ39_14915</name>
</gene>
<dbReference type="Proteomes" id="UP000032483">
    <property type="component" value="Unassembled WGS sequence"/>
</dbReference>
<dbReference type="GeneID" id="42857852"/>
<keyword evidence="6" id="KW-1185">Reference proteome</keyword>
<dbReference type="EMBL" id="LMUA01000020">
    <property type="protein sequence ID" value="KUE75519.1"/>
    <property type="molecule type" value="Genomic_DNA"/>
</dbReference>
<dbReference type="RefSeq" id="WP_050006097.1">
    <property type="nucleotide sequence ID" value="NZ_DAWBJP010000021.1"/>
</dbReference>
<evidence type="ECO:0000313" key="7">
    <source>
        <dbReference type="Proteomes" id="UP000053433"/>
    </source>
</evidence>
<evidence type="ECO:0000313" key="4">
    <source>
        <dbReference type="EMBL" id="KJF38983.1"/>
    </source>
</evidence>
<dbReference type="InterPro" id="IPR051450">
    <property type="entry name" value="Gfo/Idh/MocA_Oxidoreductases"/>
</dbReference>
<dbReference type="Gene3D" id="3.30.360.10">
    <property type="entry name" value="Dihydrodipicolinate Reductase, domain 2"/>
    <property type="match status" value="1"/>
</dbReference>
<dbReference type="InterPro" id="IPR036291">
    <property type="entry name" value="NAD(P)-bd_dom_sf"/>
</dbReference>
<feature type="domain" description="Gfo/Idh/MocA-like oxidoreductase C-terminal" evidence="3">
    <location>
        <begin position="135"/>
        <end position="383"/>
    </location>
</feature>
<dbReference type="SUPFAM" id="SSF55347">
    <property type="entry name" value="Glyceraldehyde-3-phosphate dehydrogenase-like, C-terminal domain"/>
    <property type="match status" value="1"/>
</dbReference>
<dbReference type="AlphaFoldDB" id="A0A0D8IZM3"/>
<dbReference type="PANTHER" id="PTHR43377">
    <property type="entry name" value="BILIVERDIN REDUCTASE A"/>
    <property type="match status" value="1"/>
</dbReference>
<dbReference type="EMBL" id="JXXK01000026">
    <property type="protein sequence ID" value="KJF38983.1"/>
    <property type="molecule type" value="Genomic_DNA"/>
</dbReference>
<reference evidence="4" key="1">
    <citation type="submission" date="2015-02" db="EMBL/GenBank/DDBJ databases">
        <title>A novel member of the family Ruminococcaceae isolated from human feces.</title>
        <authorList>
            <person name="Shkoporov A.N."/>
            <person name="Chaplin A.V."/>
            <person name="Motuzova O.V."/>
            <person name="Kafarskaia L.I."/>
            <person name="Khokhlova E.V."/>
            <person name="Efimov B.A."/>
        </authorList>
    </citation>
    <scope>NUCLEOTIDE SEQUENCE [LARGE SCALE GENOMIC DNA]</scope>
    <source>
        <strain evidence="4">585-1</strain>
    </source>
</reference>
<organism evidence="4 6">
    <name type="scientific">Ruthenibacterium lactatiformans</name>
    <dbReference type="NCBI Taxonomy" id="1550024"/>
    <lineage>
        <taxon>Bacteria</taxon>
        <taxon>Bacillati</taxon>
        <taxon>Bacillota</taxon>
        <taxon>Clostridia</taxon>
        <taxon>Eubacteriales</taxon>
        <taxon>Oscillospiraceae</taxon>
        <taxon>Ruthenibacterium</taxon>
    </lineage>
</organism>
<dbReference type="Pfam" id="PF02894">
    <property type="entry name" value="GFO_IDH_MocA_C"/>
    <property type="match status" value="1"/>
</dbReference>
<dbReference type="PATRIC" id="fig|1550024.3.peg.3406"/>
<reference evidence="5 7" key="2">
    <citation type="submission" date="2015-10" db="EMBL/GenBank/DDBJ databases">
        <title>A novel member of the family Ruminococcaceae isolated from human faeces.</title>
        <authorList>
            <person name="Shkoporov A.N."/>
            <person name="Chaplin A.V."/>
            <person name="Motuzova O.V."/>
            <person name="Kafarskaia L.I."/>
            <person name="Efimov B.A."/>
        </authorList>
    </citation>
    <scope>NUCLEOTIDE SEQUENCE [LARGE SCALE GENOMIC DNA]</scope>
    <source>
        <strain evidence="5 7">668</strain>
    </source>
</reference>
<dbReference type="Proteomes" id="UP000053433">
    <property type="component" value="Unassembled WGS sequence"/>
</dbReference>
<feature type="domain" description="Gfo/Idh/MocA-like oxidoreductase N-terminal" evidence="2">
    <location>
        <begin position="1"/>
        <end position="121"/>
    </location>
</feature>
<evidence type="ECO:0000313" key="6">
    <source>
        <dbReference type="Proteomes" id="UP000032483"/>
    </source>
</evidence>
<accession>A0A0W7TP67</accession>
<dbReference type="Pfam" id="PF01408">
    <property type="entry name" value="GFO_IDH_MocA"/>
    <property type="match status" value="1"/>
</dbReference>
<protein>
    <submittedName>
        <fullName evidence="4">Oxidoreductase</fullName>
    </submittedName>
</protein>
<dbReference type="Gene3D" id="3.40.50.720">
    <property type="entry name" value="NAD(P)-binding Rossmann-like Domain"/>
    <property type="match status" value="1"/>
</dbReference>
<dbReference type="PANTHER" id="PTHR43377:SF2">
    <property type="entry name" value="BINDING ROSSMANN FOLD OXIDOREDUCTASE, PUTATIVE (AFU_ORTHOLOGUE AFUA_4G00560)-RELATED"/>
    <property type="match status" value="1"/>
</dbReference>
<dbReference type="InterPro" id="IPR000683">
    <property type="entry name" value="Gfo/Idh/MocA-like_OxRdtase_N"/>
</dbReference>
<sequence>MKIVLIGAGQRGRVYADYMMEKGCAQIVAIVEPNDVRRKEAAAQLGVAADWCFTAAEELWAQGKIADAAIVASMDRDHYTQVMKALELGYHVLLEKPISPNPAECMDILHRAEEKKLHVVVCHVLRYTPFFSRIKEIIDSGRIGRLVSIRLDENIGNFHFAHSFVRGNWRRADIASPSIMQKSCHDMDLLNWLMGAQAKRISSCGSLHYFKESNAPAGSTARCADCPVEGRCRFSAYKSYLPAAGDWPAAVITSSSDPNVLRKELDHSPYGRCVYRCDNDVCDQQVVAVEYEGGQTASFNMSAFTNRMTRTIHVMCEDGEIFGDDGLHEIEVLSFSSNQVEGYQSEMIHVSEPRSGHGGGDSGIVDDFISLLQNGGRPARSEIGMSVDSHVMAGAAEMSRLTGQTIDLDSYRRQLGKEK</sequence>
<accession>A0A0D8IZM3</accession>
<evidence type="ECO:0000259" key="2">
    <source>
        <dbReference type="Pfam" id="PF01408"/>
    </source>
</evidence>
<dbReference type="InterPro" id="IPR004104">
    <property type="entry name" value="Gfo/Idh/MocA-like_OxRdtase_C"/>
</dbReference>
<comment type="caution">
    <text evidence="4">The sequence shown here is derived from an EMBL/GenBank/DDBJ whole genome shotgun (WGS) entry which is preliminary data.</text>
</comment>
<evidence type="ECO:0000313" key="5">
    <source>
        <dbReference type="EMBL" id="KUE75519.1"/>
    </source>
</evidence>
<comment type="similarity">
    <text evidence="1">Belongs to the Gfo/Idh/MocA family.</text>
</comment>
<evidence type="ECO:0000259" key="3">
    <source>
        <dbReference type="Pfam" id="PF02894"/>
    </source>
</evidence>
<dbReference type="GO" id="GO:0000166">
    <property type="term" value="F:nucleotide binding"/>
    <property type="evidence" value="ECO:0007669"/>
    <property type="project" value="InterPro"/>
</dbReference>
<name>A0A0D8IZM3_9FIRM</name>
<evidence type="ECO:0000256" key="1">
    <source>
        <dbReference type="ARBA" id="ARBA00010928"/>
    </source>
</evidence>
<dbReference type="SUPFAM" id="SSF51735">
    <property type="entry name" value="NAD(P)-binding Rossmann-fold domains"/>
    <property type="match status" value="1"/>
</dbReference>